<dbReference type="EMBL" id="GBXM01006851">
    <property type="protein sequence ID" value="JAI01727.1"/>
    <property type="molecule type" value="Transcribed_RNA"/>
</dbReference>
<name>A0A0E9XH28_ANGAN</name>
<protein>
    <submittedName>
        <fullName evidence="1">Uncharacterized protein</fullName>
    </submittedName>
</protein>
<reference evidence="1" key="1">
    <citation type="submission" date="2014-11" db="EMBL/GenBank/DDBJ databases">
        <authorList>
            <person name="Amaro Gonzalez C."/>
        </authorList>
    </citation>
    <scope>NUCLEOTIDE SEQUENCE</scope>
</reference>
<organism evidence="1">
    <name type="scientific">Anguilla anguilla</name>
    <name type="common">European freshwater eel</name>
    <name type="synonym">Muraena anguilla</name>
    <dbReference type="NCBI Taxonomy" id="7936"/>
    <lineage>
        <taxon>Eukaryota</taxon>
        <taxon>Metazoa</taxon>
        <taxon>Chordata</taxon>
        <taxon>Craniata</taxon>
        <taxon>Vertebrata</taxon>
        <taxon>Euteleostomi</taxon>
        <taxon>Actinopterygii</taxon>
        <taxon>Neopterygii</taxon>
        <taxon>Teleostei</taxon>
        <taxon>Anguilliformes</taxon>
        <taxon>Anguillidae</taxon>
        <taxon>Anguilla</taxon>
    </lineage>
</organism>
<evidence type="ECO:0000313" key="1">
    <source>
        <dbReference type="EMBL" id="JAI01727.1"/>
    </source>
</evidence>
<dbReference type="AlphaFoldDB" id="A0A0E9XH28"/>
<proteinExistence type="predicted"/>
<accession>A0A0E9XH28</accession>
<reference evidence="1" key="2">
    <citation type="journal article" date="2015" name="Fish Shellfish Immunol.">
        <title>Early steps in the European eel (Anguilla anguilla)-Vibrio vulnificus interaction in the gills: Role of the RtxA13 toxin.</title>
        <authorList>
            <person name="Callol A."/>
            <person name="Pajuelo D."/>
            <person name="Ebbesson L."/>
            <person name="Teles M."/>
            <person name="MacKenzie S."/>
            <person name="Amaro C."/>
        </authorList>
    </citation>
    <scope>NUCLEOTIDE SEQUENCE</scope>
</reference>
<sequence length="35" mass="4038">MLLMLLSICWYSTVSEVGLYYLICLVLQYSSIDTC</sequence>